<sequence>METDPTDPPLTDGERAELAWLRKENDFLRVQRDILVRVATGYAHDFEAVLRRDNH</sequence>
<dbReference type="Proteomes" id="UP000481360">
    <property type="component" value="Unassembled WGS sequence"/>
</dbReference>
<name>A0A7C9RZF4_9PSEU</name>
<evidence type="ECO:0008006" key="3">
    <source>
        <dbReference type="Google" id="ProtNLM"/>
    </source>
</evidence>
<evidence type="ECO:0000313" key="1">
    <source>
        <dbReference type="EMBL" id="NGY64262.1"/>
    </source>
</evidence>
<gene>
    <name evidence="1" type="ORF">G7043_35650</name>
</gene>
<dbReference type="RefSeq" id="WP_166052946.1">
    <property type="nucleotide sequence ID" value="NZ_JAAMPJ010000012.1"/>
</dbReference>
<proteinExistence type="predicted"/>
<protein>
    <recommendedName>
        <fullName evidence="3">Transposase</fullName>
    </recommendedName>
</protein>
<comment type="caution">
    <text evidence="1">The sequence shown here is derived from an EMBL/GenBank/DDBJ whole genome shotgun (WGS) entry which is preliminary data.</text>
</comment>
<dbReference type="AlphaFoldDB" id="A0A7C9RZF4"/>
<dbReference type="EMBL" id="JAAMPJ010000012">
    <property type="protein sequence ID" value="NGY64262.1"/>
    <property type="molecule type" value="Genomic_DNA"/>
</dbReference>
<keyword evidence="2" id="KW-1185">Reference proteome</keyword>
<organism evidence="1 2">
    <name type="scientific">Lentzea alba</name>
    <dbReference type="NCBI Taxonomy" id="2714351"/>
    <lineage>
        <taxon>Bacteria</taxon>
        <taxon>Bacillati</taxon>
        <taxon>Actinomycetota</taxon>
        <taxon>Actinomycetes</taxon>
        <taxon>Pseudonocardiales</taxon>
        <taxon>Pseudonocardiaceae</taxon>
        <taxon>Lentzea</taxon>
    </lineage>
</organism>
<accession>A0A7C9RZF4</accession>
<reference evidence="1 2" key="1">
    <citation type="submission" date="2020-03" db="EMBL/GenBank/DDBJ databases">
        <title>Isolation and identification of active actinomycetes.</title>
        <authorList>
            <person name="Sun X."/>
        </authorList>
    </citation>
    <scope>NUCLEOTIDE SEQUENCE [LARGE SCALE GENOMIC DNA]</scope>
    <source>
        <strain evidence="1 2">NEAU-D13</strain>
    </source>
</reference>
<evidence type="ECO:0000313" key="2">
    <source>
        <dbReference type="Proteomes" id="UP000481360"/>
    </source>
</evidence>